<evidence type="ECO:0000313" key="3">
    <source>
        <dbReference type="Proteomes" id="UP000035618"/>
    </source>
</evidence>
<dbReference type="InterPro" id="IPR018337">
    <property type="entry name" value="Cell_wall/Cho-bd_repeat"/>
</dbReference>
<organism evidence="2 3">
    <name type="scientific">Ligilactobacillus ruminis</name>
    <dbReference type="NCBI Taxonomy" id="1623"/>
    <lineage>
        <taxon>Bacteria</taxon>
        <taxon>Bacillati</taxon>
        <taxon>Bacillota</taxon>
        <taxon>Bacilli</taxon>
        <taxon>Lactobacillales</taxon>
        <taxon>Lactobacillaceae</taxon>
        <taxon>Ligilactobacillus</taxon>
    </lineage>
</organism>
<accession>A0A837IVS5</accession>
<dbReference type="Proteomes" id="UP000035618">
    <property type="component" value="Unassembled WGS sequence"/>
</dbReference>
<dbReference type="AlphaFoldDB" id="A0A837IVS5"/>
<comment type="caution">
    <text evidence="2">The sequence shown here is derived from an EMBL/GenBank/DDBJ whole genome shotgun (WGS) entry which is preliminary data.</text>
</comment>
<evidence type="ECO:0000256" key="1">
    <source>
        <dbReference type="ARBA" id="ARBA00022737"/>
    </source>
</evidence>
<keyword evidence="1" id="KW-0677">Repeat</keyword>
<gene>
    <name evidence="2" type="ORF">LRB_1486</name>
</gene>
<dbReference type="Pfam" id="PF19127">
    <property type="entry name" value="Choline_bind_3"/>
    <property type="match status" value="1"/>
</dbReference>
<dbReference type="Gene3D" id="2.10.270.10">
    <property type="entry name" value="Cholin Binding"/>
    <property type="match status" value="2"/>
</dbReference>
<name>A0A837IVS5_9LACO</name>
<protein>
    <submittedName>
        <fullName evidence="2">Uncharacterized protein</fullName>
    </submittedName>
</protein>
<dbReference type="SUPFAM" id="SSF69360">
    <property type="entry name" value="Cell wall binding repeat"/>
    <property type="match status" value="1"/>
</dbReference>
<reference evidence="2 3" key="1">
    <citation type="journal article" date="2015" name="BMC Microbiol.">
        <title>Lactobacillus ruminis strains cluster according to their mammalian gut source.</title>
        <authorList>
            <person name="O' Donnell M.M."/>
            <person name="Harris H.M."/>
            <person name="Lynch D.B."/>
            <person name="Ross R.P."/>
            <person name="O'Toole P.W."/>
        </authorList>
    </citation>
    <scope>NUCLEOTIDE SEQUENCE [LARGE SCALE GENOMIC DNA]</scope>
    <source>
        <strain evidence="2 3">ATCC 27780</strain>
    </source>
</reference>
<sequence>MQYGQQHIGGKWYLFDKNTGAMKTGFQWISDQHKTCYYNGNGQMLYGRQYINGRWYTFNRWTGALMN</sequence>
<proteinExistence type="predicted"/>
<evidence type="ECO:0000313" key="2">
    <source>
        <dbReference type="EMBL" id="KLA47279.1"/>
    </source>
</evidence>
<dbReference type="EMBL" id="JHAJ01000011">
    <property type="protein sequence ID" value="KLA47279.1"/>
    <property type="molecule type" value="Genomic_DNA"/>
</dbReference>